<feature type="transmembrane region" description="Helical" evidence="8">
    <location>
        <begin position="107"/>
        <end position="128"/>
    </location>
</feature>
<comment type="similarity">
    <text evidence="2 7">Belongs to the major facilitator superfamily. Sugar transporter (TC 2.A.1.1) family.</text>
</comment>
<reference evidence="12 13" key="1">
    <citation type="journal article" date="2019" name="Sci. Rep.">
        <title>Comparative genomics of chytrid fungi reveal insights into the obligate biotrophic and pathogenic lifestyle of Synchytrium endobioticum.</title>
        <authorList>
            <person name="van de Vossenberg B.T.L.H."/>
            <person name="Warris S."/>
            <person name="Nguyen H.D.T."/>
            <person name="van Gent-Pelzer M.P.E."/>
            <person name="Joly D.L."/>
            <person name="van de Geest H.C."/>
            <person name="Bonants P.J.M."/>
            <person name="Smith D.S."/>
            <person name="Levesque C.A."/>
            <person name="van der Lee T.A.J."/>
        </authorList>
    </citation>
    <scope>NUCLEOTIDE SEQUENCE [LARGE SCALE GENOMIC DNA]</scope>
    <source>
        <strain evidence="11 13">LEV6574</strain>
        <strain evidence="10 12">MB42</strain>
    </source>
</reference>
<dbReference type="InterPro" id="IPR003663">
    <property type="entry name" value="Sugar/inositol_transpt"/>
</dbReference>
<dbReference type="FunFam" id="1.20.1250.20:FF:000134">
    <property type="entry name" value="MFS sugar transporter protein"/>
    <property type="match status" value="1"/>
</dbReference>
<evidence type="ECO:0000259" key="9">
    <source>
        <dbReference type="PROSITE" id="PS50850"/>
    </source>
</evidence>
<evidence type="ECO:0000256" key="1">
    <source>
        <dbReference type="ARBA" id="ARBA00004141"/>
    </source>
</evidence>
<dbReference type="Proteomes" id="UP000317494">
    <property type="component" value="Unassembled WGS sequence"/>
</dbReference>
<dbReference type="GO" id="GO:0005351">
    <property type="term" value="F:carbohydrate:proton symporter activity"/>
    <property type="evidence" value="ECO:0007669"/>
    <property type="project" value="TreeGrafter"/>
</dbReference>
<keyword evidence="12" id="KW-1185">Reference proteome</keyword>
<evidence type="ECO:0000256" key="3">
    <source>
        <dbReference type="ARBA" id="ARBA00022448"/>
    </source>
</evidence>
<dbReference type="PRINTS" id="PR00171">
    <property type="entry name" value="SUGRTRNSPORT"/>
</dbReference>
<dbReference type="Proteomes" id="UP000320475">
    <property type="component" value="Unassembled WGS sequence"/>
</dbReference>
<feature type="transmembrane region" description="Helical" evidence="8">
    <location>
        <begin position="51"/>
        <end position="76"/>
    </location>
</feature>
<dbReference type="InterPro" id="IPR005828">
    <property type="entry name" value="MFS_sugar_transport-like"/>
</dbReference>
<proteinExistence type="inferred from homology"/>
<dbReference type="PANTHER" id="PTHR48022:SF2">
    <property type="entry name" value="PLASTIDIC GLUCOSE TRANSPORTER 4"/>
    <property type="match status" value="1"/>
</dbReference>
<accession>A0A507CN17</accession>
<dbReference type="EMBL" id="QEAN01000310">
    <property type="protein sequence ID" value="TPX40513.1"/>
    <property type="molecule type" value="Genomic_DNA"/>
</dbReference>
<evidence type="ECO:0000313" key="13">
    <source>
        <dbReference type="Proteomes" id="UP000320475"/>
    </source>
</evidence>
<keyword evidence="4 8" id="KW-0812">Transmembrane</keyword>
<feature type="transmembrane region" description="Helical" evidence="8">
    <location>
        <begin position="140"/>
        <end position="163"/>
    </location>
</feature>
<dbReference type="AlphaFoldDB" id="A0A507CN17"/>
<gene>
    <name evidence="11" type="ORF">SeLEV6574_g04480</name>
    <name evidence="10" type="ORF">SeMB42_g05967</name>
</gene>
<evidence type="ECO:0000256" key="4">
    <source>
        <dbReference type="ARBA" id="ARBA00022692"/>
    </source>
</evidence>
<keyword evidence="5 8" id="KW-1133">Transmembrane helix</keyword>
<organism evidence="10 12">
    <name type="scientific">Synchytrium endobioticum</name>
    <dbReference type="NCBI Taxonomy" id="286115"/>
    <lineage>
        <taxon>Eukaryota</taxon>
        <taxon>Fungi</taxon>
        <taxon>Fungi incertae sedis</taxon>
        <taxon>Chytridiomycota</taxon>
        <taxon>Chytridiomycota incertae sedis</taxon>
        <taxon>Chytridiomycetes</taxon>
        <taxon>Synchytriales</taxon>
        <taxon>Synchytriaceae</taxon>
        <taxon>Synchytrium</taxon>
    </lineage>
</organism>
<evidence type="ECO:0000313" key="10">
    <source>
        <dbReference type="EMBL" id="TPX40513.1"/>
    </source>
</evidence>
<feature type="transmembrane region" description="Helical" evidence="8">
    <location>
        <begin position="83"/>
        <end position="101"/>
    </location>
</feature>
<protein>
    <recommendedName>
        <fullName evidence="9">Major facilitator superfamily (MFS) profile domain-containing protein</fullName>
    </recommendedName>
</protein>
<dbReference type="VEuPathDB" id="FungiDB:SeMB42_g05967"/>
<dbReference type="STRING" id="286115.A0A507CN17"/>
<comment type="subcellular location">
    <subcellularLocation>
        <location evidence="1">Membrane</location>
        <topology evidence="1">Multi-pass membrane protein</topology>
    </subcellularLocation>
</comment>
<feature type="transmembrane region" description="Helical" evidence="8">
    <location>
        <begin position="7"/>
        <end position="31"/>
    </location>
</feature>
<feature type="transmembrane region" description="Helical" evidence="8">
    <location>
        <begin position="299"/>
        <end position="319"/>
    </location>
</feature>
<feature type="transmembrane region" description="Helical" evidence="8">
    <location>
        <begin position="260"/>
        <end position="279"/>
    </location>
</feature>
<evidence type="ECO:0000256" key="5">
    <source>
        <dbReference type="ARBA" id="ARBA00022989"/>
    </source>
</evidence>
<evidence type="ECO:0000313" key="12">
    <source>
        <dbReference type="Proteomes" id="UP000317494"/>
    </source>
</evidence>
<evidence type="ECO:0000313" key="11">
    <source>
        <dbReference type="EMBL" id="TPX44462.1"/>
    </source>
</evidence>
<feature type="transmembrane region" description="Helical" evidence="8">
    <location>
        <begin position="426"/>
        <end position="444"/>
    </location>
</feature>
<evidence type="ECO:0000256" key="7">
    <source>
        <dbReference type="RuleBase" id="RU003346"/>
    </source>
</evidence>
<evidence type="ECO:0000256" key="6">
    <source>
        <dbReference type="ARBA" id="ARBA00023136"/>
    </source>
</evidence>
<dbReference type="OrthoDB" id="4044674at2759"/>
<feature type="transmembrane region" description="Helical" evidence="8">
    <location>
        <begin position="175"/>
        <end position="195"/>
    </location>
</feature>
<dbReference type="EMBL" id="QEAM01000181">
    <property type="protein sequence ID" value="TPX44462.1"/>
    <property type="molecule type" value="Genomic_DNA"/>
</dbReference>
<evidence type="ECO:0000256" key="2">
    <source>
        <dbReference type="ARBA" id="ARBA00010992"/>
    </source>
</evidence>
<sequence length="480" mass="52324">MQIYNYLIAFGAGLGGFLFGYEVGVVDQILLMNSFQDYFLESRDHDHEAEINGNVSSVFLVGAIAGSIMISFLADFLGRKKSILIGCCLFCIGAGVQTASLNLPMLYAGRIVGGSGVGVLSTTVPMFIAESSTAAIRGTLTAIFQLMVTFGILIASTVNTIIMKTPLTDQTEWRVAFAIQAAPGILLLCITLFFLPETPRFLASVGRYADAHVVLAKLRGETLEAVKPELNEIKLGVERDAVMGKARWIELMRGSLRSRMFIIIFLQCFQQLTGINAIMYYVGKLFQDMGFDAESSSTYFVVINAFVNFLSTIPALYLIERLGRRNLLLGGAVGITLSHIMVCICSRLAQSGYPDAKIGSMLFIYTFIFSFAVSWGPTVWVVQAELTPLRVRAKANGVGTTANWVGNALIAKVSPILALKLGAFQYIVYAACGILMFAYVLVFVPETKGVSLENMNELFGQPATAHDEEVYINVTTATKY</sequence>
<dbReference type="NCBIfam" id="TIGR00879">
    <property type="entry name" value="SP"/>
    <property type="match status" value="1"/>
</dbReference>
<feature type="domain" description="Major facilitator superfamily (MFS) profile" evidence="9">
    <location>
        <begin position="8"/>
        <end position="448"/>
    </location>
</feature>
<name>A0A507CN17_9FUNG</name>
<dbReference type="SUPFAM" id="SSF103473">
    <property type="entry name" value="MFS general substrate transporter"/>
    <property type="match status" value="1"/>
</dbReference>
<keyword evidence="3 7" id="KW-0813">Transport</keyword>
<dbReference type="InterPro" id="IPR020846">
    <property type="entry name" value="MFS_dom"/>
</dbReference>
<dbReference type="Pfam" id="PF00083">
    <property type="entry name" value="Sugar_tr"/>
    <property type="match status" value="1"/>
</dbReference>
<evidence type="ECO:0000256" key="8">
    <source>
        <dbReference type="SAM" id="Phobius"/>
    </source>
</evidence>
<feature type="transmembrane region" description="Helical" evidence="8">
    <location>
        <begin position="326"/>
        <end position="349"/>
    </location>
</feature>
<keyword evidence="6 8" id="KW-0472">Membrane</keyword>
<dbReference type="InterPro" id="IPR005829">
    <property type="entry name" value="Sugar_transporter_CS"/>
</dbReference>
<dbReference type="InterPro" id="IPR050360">
    <property type="entry name" value="MFS_Sugar_Transporters"/>
</dbReference>
<dbReference type="PROSITE" id="PS00216">
    <property type="entry name" value="SUGAR_TRANSPORT_1"/>
    <property type="match status" value="2"/>
</dbReference>
<feature type="transmembrane region" description="Helical" evidence="8">
    <location>
        <begin position="361"/>
        <end position="382"/>
    </location>
</feature>
<dbReference type="PROSITE" id="PS50850">
    <property type="entry name" value="MFS"/>
    <property type="match status" value="1"/>
</dbReference>
<comment type="caution">
    <text evidence="10">The sequence shown here is derived from an EMBL/GenBank/DDBJ whole genome shotgun (WGS) entry which is preliminary data.</text>
</comment>
<dbReference type="PANTHER" id="PTHR48022">
    <property type="entry name" value="PLASTIDIC GLUCOSE TRANSPORTER 4"/>
    <property type="match status" value="1"/>
</dbReference>
<dbReference type="Gene3D" id="1.20.1250.20">
    <property type="entry name" value="MFS general substrate transporter like domains"/>
    <property type="match status" value="1"/>
</dbReference>
<dbReference type="InterPro" id="IPR036259">
    <property type="entry name" value="MFS_trans_sf"/>
</dbReference>
<dbReference type="GO" id="GO:0016020">
    <property type="term" value="C:membrane"/>
    <property type="evidence" value="ECO:0007669"/>
    <property type="project" value="UniProtKB-SubCell"/>
</dbReference>